<organism evidence="2 3">
    <name type="scientific">Thioalkalivibrio versutus</name>
    <dbReference type="NCBI Taxonomy" id="106634"/>
    <lineage>
        <taxon>Bacteria</taxon>
        <taxon>Pseudomonadati</taxon>
        <taxon>Pseudomonadota</taxon>
        <taxon>Gammaproteobacteria</taxon>
        <taxon>Chromatiales</taxon>
        <taxon>Ectothiorhodospiraceae</taxon>
        <taxon>Thioalkalivibrio</taxon>
    </lineage>
</organism>
<dbReference type="STRING" id="106634.TVD_03225"/>
<feature type="transmembrane region" description="Helical" evidence="1">
    <location>
        <begin position="51"/>
        <end position="71"/>
    </location>
</feature>
<accession>A0A0G3G4J9</accession>
<dbReference type="AlphaFoldDB" id="A0A0G3G4J9"/>
<keyword evidence="1" id="KW-0812">Transmembrane</keyword>
<name>A0A0G3G4J9_9GAMM</name>
<dbReference type="PATRIC" id="fig|106634.4.peg.658"/>
<reference evidence="2 3" key="1">
    <citation type="submission" date="2015-04" db="EMBL/GenBank/DDBJ databases">
        <title>Complete Sequence for the Genome of the Thioalkalivibrio versutus D301.</title>
        <authorList>
            <person name="Mu T."/>
            <person name="Zhou J."/>
            <person name="Xu X."/>
        </authorList>
    </citation>
    <scope>NUCLEOTIDE SEQUENCE [LARGE SCALE GENOMIC DNA]</scope>
    <source>
        <strain evidence="2 3">D301</strain>
    </source>
</reference>
<feature type="transmembrane region" description="Helical" evidence="1">
    <location>
        <begin position="12"/>
        <end position="31"/>
    </location>
</feature>
<proteinExistence type="predicted"/>
<keyword evidence="1" id="KW-1133">Transmembrane helix</keyword>
<keyword evidence="1" id="KW-0472">Membrane</keyword>
<keyword evidence="3" id="KW-1185">Reference proteome</keyword>
<sequence>MATNETLALNKILAVVLIVVGLILLFFAYRSSQSLGDQVTEAVTGRFTDSTIWFLVLGAASAAAGVGLFFFGKSSRT</sequence>
<dbReference type="InterPro" id="IPR021521">
    <property type="entry name" value="DUF3185"/>
</dbReference>
<dbReference type="Pfam" id="PF11381">
    <property type="entry name" value="DUF3185"/>
    <property type="match status" value="1"/>
</dbReference>
<dbReference type="EMBL" id="CP011367">
    <property type="protein sequence ID" value="AKJ94442.1"/>
    <property type="molecule type" value="Genomic_DNA"/>
</dbReference>
<evidence type="ECO:0000313" key="3">
    <source>
        <dbReference type="Proteomes" id="UP000064201"/>
    </source>
</evidence>
<dbReference type="Proteomes" id="UP000064201">
    <property type="component" value="Chromosome"/>
</dbReference>
<dbReference type="KEGG" id="tvr:TVD_03225"/>
<dbReference type="RefSeq" id="WP_019568800.1">
    <property type="nucleotide sequence ID" value="NZ_CP011367.1"/>
</dbReference>
<protein>
    <submittedName>
        <fullName evidence="2">Membrane protein</fullName>
    </submittedName>
</protein>
<evidence type="ECO:0000313" key="2">
    <source>
        <dbReference type="EMBL" id="AKJ94442.1"/>
    </source>
</evidence>
<gene>
    <name evidence="2" type="ORF">TVD_03225</name>
</gene>
<evidence type="ECO:0000256" key="1">
    <source>
        <dbReference type="SAM" id="Phobius"/>
    </source>
</evidence>